<dbReference type="AlphaFoldDB" id="V8NAZ4"/>
<evidence type="ECO:0000256" key="5">
    <source>
        <dbReference type="ARBA" id="ARBA00023180"/>
    </source>
</evidence>
<feature type="non-terminal residue" evidence="8">
    <location>
        <position position="429"/>
    </location>
</feature>
<evidence type="ECO:0000256" key="6">
    <source>
        <dbReference type="SAM" id="SignalP"/>
    </source>
</evidence>
<evidence type="ECO:0000256" key="4">
    <source>
        <dbReference type="ARBA" id="ARBA00023157"/>
    </source>
</evidence>
<keyword evidence="6" id="KW-0732">Signal</keyword>
<dbReference type="InterPro" id="IPR001846">
    <property type="entry name" value="VWF_type-D"/>
</dbReference>
<organism evidence="8 9">
    <name type="scientific">Ophiophagus hannah</name>
    <name type="common">King cobra</name>
    <name type="synonym">Naja hannah</name>
    <dbReference type="NCBI Taxonomy" id="8665"/>
    <lineage>
        <taxon>Eukaryota</taxon>
        <taxon>Metazoa</taxon>
        <taxon>Chordata</taxon>
        <taxon>Craniata</taxon>
        <taxon>Vertebrata</taxon>
        <taxon>Euteleostomi</taxon>
        <taxon>Lepidosauria</taxon>
        <taxon>Squamata</taxon>
        <taxon>Bifurcata</taxon>
        <taxon>Unidentata</taxon>
        <taxon>Episquamata</taxon>
        <taxon>Toxicofera</taxon>
        <taxon>Serpentes</taxon>
        <taxon>Colubroidea</taxon>
        <taxon>Elapidae</taxon>
        <taxon>Elapinae</taxon>
        <taxon>Ophiophagus</taxon>
    </lineage>
</organism>
<feature type="non-terminal residue" evidence="8">
    <location>
        <position position="1"/>
    </location>
</feature>
<dbReference type="PANTHER" id="PTHR11339">
    <property type="entry name" value="EXTRACELLULAR MATRIX GLYCOPROTEIN RELATED"/>
    <property type="match status" value="1"/>
</dbReference>
<keyword evidence="9" id="KW-1185">Reference proteome</keyword>
<dbReference type="GO" id="GO:0005615">
    <property type="term" value="C:extracellular space"/>
    <property type="evidence" value="ECO:0007669"/>
    <property type="project" value="TreeGrafter"/>
</dbReference>
<proteinExistence type="predicted"/>
<dbReference type="SUPFAM" id="SSF57567">
    <property type="entry name" value="Serine protease inhibitors"/>
    <property type="match status" value="1"/>
</dbReference>
<dbReference type="InterPro" id="IPR050780">
    <property type="entry name" value="Mucin_vWF_Thrombospondin_sf"/>
</dbReference>
<dbReference type="Pfam" id="PF00094">
    <property type="entry name" value="VWD"/>
    <property type="match status" value="1"/>
</dbReference>
<name>V8NAZ4_OPHHA</name>
<dbReference type="InterPro" id="IPR002919">
    <property type="entry name" value="TIL_dom"/>
</dbReference>
<dbReference type="InterPro" id="IPR014853">
    <property type="entry name" value="VWF/SSPO/ZAN-like_Cys-rich_dom"/>
</dbReference>
<protein>
    <submittedName>
        <fullName evidence="8">Mucin-2</fullName>
    </submittedName>
</protein>
<evidence type="ECO:0000256" key="2">
    <source>
        <dbReference type="ARBA" id="ARBA00022525"/>
    </source>
</evidence>
<dbReference type="OrthoDB" id="160294at2759"/>
<dbReference type="FunFam" id="2.10.25.10:FF:000153">
    <property type="entry name" value="MUC5B isoform 1"/>
    <property type="match status" value="1"/>
</dbReference>
<dbReference type="CDD" id="cd19941">
    <property type="entry name" value="TIL"/>
    <property type="match status" value="1"/>
</dbReference>
<comment type="caution">
    <text evidence="8">The sequence shown here is derived from an EMBL/GenBank/DDBJ whole genome shotgun (WGS) entry which is preliminary data.</text>
</comment>
<accession>V8NAZ4</accession>
<gene>
    <name evidence="8" type="primary">Muc2</name>
    <name evidence="8" type="ORF">L345_15540</name>
</gene>
<evidence type="ECO:0000256" key="1">
    <source>
        <dbReference type="ARBA" id="ARBA00004613"/>
    </source>
</evidence>
<dbReference type="InterPro" id="IPR036084">
    <property type="entry name" value="Ser_inhib-like_sf"/>
</dbReference>
<dbReference type="Gene3D" id="2.10.25.10">
    <property type="entry name" value="Laminin"/>
    <property type="match status" value="1"/>
</dbReference>
<dbReference type="Pfam" id="PF01826">
    <property type="entry name" value="TIL"/>
    <property type="match status" value="1"/>
</dbReference>
<evidence type="ECO:0000313" key="9">
    <source>
        <dbReference type="Proteomes" id="UP000018936"/>
    </source>
</evidence>
<dbReference type="Pfam" id="PF08742">
    <property type="entry name" value="C8"/>
    <property type="match status" value="1"/>
</dbReference>
<feature type="chain" id="PRO_5004770702" evidence="6">
    <location>
        <begin position="19"/>
        <end position="429"/>
    </location>
</feature>
<evidence type="ECO:0000256" key="3">
    <source>
        <dbReference type="ARBA" id="ARBA00022737"/>
    </source>
</evidence>
<feature type="domain" description="VWFD" evidence="7">
    <location>
        <begin position="32"/>
        <end position="203"/>
    </location>
</feature>
<sequence length="429" mass="48902">MGPEVTSLLLLGLVLCYASEIKTVRKSNHGHFVCSTWGNNHFKTFDGDFYQFPGVCDYNFASDCRESYKEFSVHIQREQNHQRHPNIKYVLVTIKDVAIYLTHKMVAVDEQMVKTPYYSSGILIEKNNIYTKVYAKVGLILIWNQADALMIELDSKFNNYTCGLCGDYNGQQIYNEFISDGLSYNPITFGNLQKINNPTAKCEDPDETKPIELCKQHRQECETLLTSPAFADCQNRLNLELYVQACMQDRCACRHRKDSFCLCSTISEYSRQCSHAAKSCPKNMIYLESGSPCMDSCSHLEISKLCEEHYMDGCFCPKGTVYDDVTGKGCVLTSQCHCKLHGKIFSPGQKITNECEEPLKMTPMSFWENWVHAVLQTSRHALSSFSIFQPSSFYTIVHTNYGLKMQIQLSPVMQLFLIMEDFAKGTLQG</sequence>
<evidence type="ECO:0000313" key="8">
    <source>
        <dbReference type="EMBL" id="ETE58737.1"/>
    </source>
</evidence>
<feature type="signal peptide" evidence="6">
    <location>
        <begin position="1"/>
        <end position="18"/>
    </location>
</feature>
<dbReference type="PROSITE" id="PS51233">
    <property type="entry name" value="VWFD"/>
    <property type="match status" value="1"/>
</dbReference>
<dbReference type="GO" id="GO:0031012">
    <property type="term" value="C:extracellular matrix"/>
    <property type="evidence" value="ECO:0007669"/>
    <property type="project" value="TreeGrafter"/>
</dbReference>
<dbReference type="SMART" id="SM00216">
    <property type="entry name" value="VWD"/>
    <property type="match status" value="1"/>
</dbReference>
<dbReference type="PANTHER" id="PTHR11339:SF371">
    <property type="entry name" value="MUCIN-2"/>
    <property type="match status" value="1"/>
</dbReference>
<keyword evidence="5" id="KW-0325">Glycoprotein</keyword>
<comment type="subcellular location">
    <subcellularLocation>
        <location evidence="1">Secreted</location>
    </subcellularLocation>
</comment>
<evidence type="ECO:0000259" key="7">
    <source>
        <dbReference type="PROSITE" id="PS51233"/>
    </source>
</evidence>
<reference evidence="8 9" key="1">
    <citation type="journal article" date="2013" name="Proc. Natl. Acad. Sci. U.S.A.">
        <title>The king cobra genome reveals dynamic gene evolution and adaptation in the snake venom system.</title>
        <authorList>
            <person name="Vonk F.J."/>
            <person name="Casewell N.R."/>
            <person name="Henkel C.V."/>
            <person name="Heimberg A.M."/>
            <person name="Jansen H.J."/>
            <person name="McCleary R.J."/>
            <person name="Kerkkamp H.M."/>
            <person name="Vos R.A."/>
            <person name="Guerreiro I."/>
            <person name="Calvete J.J."/>
            <person name="Wuster W."/>
            <person name="Woods A.E."/>
            <person name="Logan J.M."/>
            <person name="Harrison R.A."/>
            <person name="Castoe T.A."/>
            <person name="de Koning A.P."/>
            <person name="Pollock D.D."/>
            <person name="Yandell M."/>
            <person name="Calderon D."/>
            <person name="Renjifo C."/>
            <person name="Currier R.B."/>
            <person name="Salgado D."/>
            <person name="Pla D."/>
            <person name="Sanz L."/>
            <person name="Hyder A.S."/>
            <person name="Ribeiro J.M."/>
            <person name="Arntzen J.W."/>
            <person name="van den Thillart G.E."/>
            <person name="Boetzer M."/>
            <person name="Pirovano W."/>
            <person name="Dirks R.P."/>
            <person name="Spaink H.P."/>
            <person name="Duboule D."/>
            <person name="McGlinn E."/>
            <person name="Kini R.M."/>
            <person name="Richardson M.K."/>
        </authorList>
    </citation>
    <scope>NUCLEOTIDE SEQUENCE</scope>
    <source>
        <tissue evidence="8">Blood</tissue>
    </source>
</reference>
<keyword evidence="4" id="KW-1015">Disulfide bond</keyword>
<dbReference type="Proteomes" id="UP000018936">
    <property type="component" value="Unassembled WGS sequence"/>
</dbReference>
<dbReference type="EMBL" id="AZIM01006345">
    <property type="protein sequence ID" value="ETE58737.1"/>
    <property type="molecule type" value="Genomic_DNA"/>
</dbReference>
<keyword evidence="2" id="KW-0964">Secreted</keyword>
<keyword evidence="3" id="KW-0677">Repeat</keyword>